<name>A0A831LPK3_9BACT</name>
<organism evidence="1">
    <name type="scientific">Mariniphaga anaerophila</name>
    <dbReference type="NCBI Taxonomy" id="1484053"/>
    <lineage>
        <taxon>Bacteria</taxon>
        <taxon>Pseudomonadati</taxon>
        <taxon>Bacteroidota</taxon>
        <taxon>Bacteroidia</taxon>
        <taxon>Marinilabiliales</taxon>
        <taxon>Prolixibacteraceae</taxon>
        <taxon>Mariniphaga</taxon>
    </lineage>
</organism>
<sequence length="144" mass="16512">MNFSKVEQKFFSESKLQNITTRMPYIAVDNFPKLGLLSALSFLEWAAQNPAGVVSLPTGKTAQYFLHFVKLVLENWDSEKGMTFRSEYGLGETEKPSFRNLQLVQMGEFYPIRSSQHNSLCHFIQKNYIEDLGFDAEKALLMNS</sequence>
<dbReference type="Proteomes" id="UP000886047">
    <property type="component" value="Unassembled WGS sequence"/>
</dbReference>
<comment type="caution">
    <text evidence="1">The sequence shown here is derived from an EMBL/GenBank/DDBJ whole genome shotgun (WGS) entry which is preliminary data.</text>
</comment>
<accession>A0A831LPK3</accession>
<dbReference type="Gene3D" id="3.40.50.1360">
    <property type="match status" value="1"/>
</dbReference>
<feature type="non-terminal residue" evidence="1">
    <location>
        <position position="144"/>
    </location>
</feature>
<proteinExistence type="predicted"/>
<protein>
    <submittedName>
        <fullName evidence="1">Glucosamine-6-phosphate isomerase</fullName>
    </submittedName>
</protein>
<dbReference type="InterPro" id="IPR037171">
    <property type="entry name" value="NagB/RpiA_transferase-like"/>
</dbReference>
<evidence type="ECO:0000313" key="1">
    <source>
        <dbReference type="EMBL" id="HDR51183.1"/>
    </source>
</evidence>
<gene>
    <name evidence="1" type="ORF">ENN90_06115</name>
</gene>
<dbReference type="AlphaFoldDB" id="A0A831LPK3"/>
<reference evidence="1" key="1">
    <citation type="journal article" date="2020" name="mSystems">
        <title>Genome- and Community-Level Interaction Insights into Carbon Utilization and Element Cycling Functions of Hydrothermarchaeota in Hydrothermal Sediment.</title>
        <authorList>
            <person name="Zhou Z."/>
            <person name="Liu Y."/>
            <person name="Xu W."/>
            <person name="Pan J."/>
            <person name="Luo Z.H."/>
            <person name="Li M."/>
        </authorList>
    </citation>
    <scope>NUCLEOTIDE SEQUENCE [LARGE SCALE GENOMIC DNA]</scope>
    <source>
        <strain evidence="1">SpSt-1217</strain>
    </source>
</reference>
<dbReference type="SUPFAM" id="SSF100950">
    <property type="entry name" value="NagB/RpiA/CoA transferase-like"/>
    <property type="match status" value="1"/>
</dbReference>
<keyword evidence="1" id="KW-0413">Isomerase</keyword>
<dbReference type="EMBL" id="DSDK01000336">
    <property type="protein sequence ID" value="HDR51183.1"/>
    <property type="molecule type" value="Genomic_DNA"/>
</dbReference>
<dbReference type="GO" id="GO:0016853">
    <property type="term" value="F:isomerase activity"/>
    <property type="evidence" value="ECO:0007669"/>
    <property type="project" value="UniProtKB-KW"/>
</dbReference>